<organism evidence="1">
    <name type="scientific">Lepeophtheirus salmonis</name>
    <name type="common">Salmon louse</name>
    <name type="synonym">Caligus salmonis</name>
    <dbReference type="NCBI Taxonomy" id="72036"/>
    <lineage>
        <taxon>Eukaryota</taxon>
        <taxon>Metazoa</taxon>
        <taxon>Ecdysozoa</taxon>
        <taxon>Arthropoda</taxon>
        <taxon>Crustacea</taxon>
        <taxon>Multicrustacea</taxon>
        <taxon>Hexanauplia</taxon>
        <taxon>Copepoda</taxon>
        <taxon>Siphonostomatoida</taxon>
        <taxon>Caligidae</taxon>
        <taxon>Lepeophtheirus</taxon>
    </lineage>
</organism>
<sequence>MPSMTRTHLKADAVITKVICILYFTQTVGSMTKTTGLYDFIEGQLRGLQPF</sequence>
<proteinExistence type="predicted"/>
<reference evidence="1" key="1">
    <citation type="submission" date="2014-05" db="EMBL/GenBank/DDBJ databases">
        <authorList>
            <person name="Chronopoulou M."/>
        </authorList>
    </citation>
    <scope>NUCLEOTIDE SEQUENCE</scope>
    <source>
        <tissue evidence="1">Whole organism</tissue>
    </source>
</reference>
<dbReference type="AlphaFoldDB" id="A0A0K2UYV7"/>
<evidence type="ECO:0000313" key="1">
    <source>
        <dbReference type="EMBL" id="CDW43052.1"/>
    </source>
</evidence>
<accession>A0A0K2UYV7</accession>
<protein>
    <submittedName>
        <fullName evidence="1">Uncharacterized protein</fullName>
    </submittedName>
</protein>
<dbReference type="EMBL" id="HACA01025691">
    <property type="protein sequence ID" value="CDW43052.1"/>
    <property type="molecule type" value="Transcribed_RNA"/>
</dbReference>
<name>A0A0K2UYV7_LEPSM</name>